<gene>
    <name evidence="6" type="primary">ygfA</name>
    <name evidence="6" type="ORF">RSDT_0453</name>
</gene>
<dbReference type="GO" id="GO:0009396">
    <property type="term" value="P:folic acid-containing compound biosynthetic process"/>
    <property type="evidence" value="ECO:0007669"/>
    <property type="project" value="TreeGrafter"/>
</dbReference>
<dbReference type="Pfam" id="PF01812">
    <property type="entry name" value="5-FTHF_cyc-lig"/>
    <property type="match status" value="1"/>
</dbReference>
<dbReference type="InterPro" id="IPR037171">
    <property type="entry name" value="NagB/RpiA_transferase-like"/>
</dbReference>
<feature type="binding site" evidence="4">
    <location>
        <position position="70"/>
    </location>
    <ligand>
        <name>substrate</name>
    </ligand>
</feature>
<feature type="binding site" evidence="4">
    <location>
        <begin position="155"/>
        <end position="163"/>
    </location>
    <ligand>
        <name>ATP</name>
        <dbReference type="ChEBI" id="CHEBI:30616"/>
    </ligand>
</feature>
<dbReference type="PANTHER" id="PTHR23407:SF1">
    <property type="entry name" value="5-FORMYLTETRAHYDROFOLATE CYCLO-LIGASE"/>
    <property type="match status" value="1"/>
</dbReference>
<dbReference type="EC" id="6.3.3.2" evidence="5"/>
<keyword evidence="6" id="KW-0436">Ligase</keyword>
<dbReference type="InterPro" id="IPR024185">
    <property type="entry name" value="FTHF_cligase-like_sf"/>
</dbReference>
<comment type="similarity">
    <text evidence="1 5">Belongs to the 5-formyltetrahydrofolate cyclo-ligase family.</text>
</comment>
<evidence type="ECO:0000256" key="3">
    <source>
        <dbReference type="ARBA" id="ARBA00022840"/>
    </source>
</evidence>
<dbReference type="AlphaFoldDB" id="A0A1J1DTH9"/>
<comment type="catalytic activity">
    <reaction evidence="5">
        <text>(6S)-5-formyl-5,6,7,8-tetrahydrofolate + ATP = (6R)-5,10-methenyltetrahydrofolate + ADP + phosphate</text>
        <dbReference type="Rhea" id="RHEA:10488"/>
        <dbReference type="ChEBI" id="CHEBI:30616"/>
        <dbReference type="ChEBI" id="CHEBI:43474"/>
        <dbReference type="ChEBI" id="CHEBI:57455"/>
        <dbReference type="ChEBI" id="CHEBI:57457"/>
        <dbReference type="ChEBI" id="CHEBI:456216"/>
        <dbReference type="EC" id="6.3.3.2"/>
    </reaction>
</comment>
<dbReference type="GO" id="GO:0046872">
    <property type="term" value="F:metal ion binding"/>
    <property type="evidence" value="ECO:0007669"/>
    <property type="project" value="UniProtKB-KW"/>
</dbReference>
<evidence type="ECO:0000313" key="6">
    <source>
        <dbReference type="EMBL" id="BAV91965.1"/>
    </source>
</evidence>
<evidence type="ECO:0000313" key="7">
    <source>
        <dbReference type="Proteomes" id="UP000242645"/>
    </source>
</evidence>
<keyword evidence="5" id="KW-0460">Magnesium</keyword>
<dbReference type="GO" id="GO:0005524">
    <property type="term" value="F:ATP binding"/>
    <property type="evidence" value="ECO:0007669"/>
    <property type="project" value="UniProtKB-KW"/>
</dbReference>
<dbReference type="SUPFAM" id="SSF100950">
    <property type="entry name" value="NagB/RpiA/CoA transferase-like"/>
    <property type="match status" value="1"/>
</dbReference>
<evidence type="ECO:0000256" key="5">
    <source>
        <dbReference type="RuleBase" id="RU361279"/>
    </source>
</evidence>
<evidence type="ECO:0000256" key="1">
    <source>
        <dbReference type="ARBA" id="ARBA00010638"/>
    </source>
</evidence>
<comment type="cofactor">
    <cofactor evidence="5">
        <name>Mg(2+)</name>
        <dbReference type="ChEBI" id="CHEBI:18420"/>
    </cofactor>
</comment>
<accession>A0A1J1DTH9</accession>
<dbReference type="Proteomes" id="UP000242645">
    <property type="component" value="Chromosome"/>
</dbReference>
<evidence type="ECO:0000256" key="2">
    <source>
        <dbReference type="ARBA" id="ARBA00022741"/>
    </source>
</evidence>
<dbReference type="PIRSF" id="PIRSF006806">
    <property type="entry name" value="FTHF_cligase"/>
    <property type="match status" value="1"/>
</dbReference>
<dbReference type="EMBL" id="AP017368">
    <property type="protein sequence ID" value="BAV91965.1"/>
    <property type="molecule type" value="Genomic_DNA"/>
</dbReference>
<keyword evidence="5" id="KW-0479">Metal-binding</keyword>
<dbReference type="GO" id="GO:0035999">
    <property type="term" value="P:tetrahydrofolate interconversion"/>
    <property type="evidence" value="ECO:0007669"/>
    <property type="project" value="TreeGrafter"/>
</dbReference>
<organism evidence="6 7">
    <name type="scientific">Candidatus Desulfovibrio trichonymphae</name>
    <dbReference type="NCBI Taxonomy" id="1725232"/>
    <lineage>
        <taxon>Bacteria</taxon>
        <taxon>Pseudomonadati</taxon>
        <taxon>Thermodesulfobacteriota</taxon>
        <taxon>Desulfovibrionia</taxon>
        <taxon>Desulfovibrionales</taxon>
        <taxon>Desulfovibrionaceae</taxon>
        <taxon>Desulfovibrio</taxon>
    </lineage>
</organism>
<name>A0A1J1DTH9_9BACT</name>
<keyword evidence="2 4" id="KW-0547">Nucleotide-binding</keyword>
<dbReference type="RefSeq" id="WP_096399494.1">
    <property type="nucleotide sequence ID" value="NZ_AP017368.1"/>
</dbReference>
<reference evidence="6 7" key="1">
    <citation type="journal article" date="2017" name="ISME J.">
        <title>Genome of 'Ca. Desulfovibrio trichonymphae', an H2-oxidizing bacterium in a tripartite symbiotic system within a protist cell in the termite gut.</title>
        <authorList>
            <person name="Kuwahara H."/>
            <person name="Yuki M."/>
            <person name="Izawa K."/>
            <person name="Ohkuma M."/>
            <person name="Hongoh Y."/>
        </authorList>
    </citation>
    <scope>NUCLEOTIDE SEQUENCE [LARGE SCALE GENOMIC DNA]</scope>
    <source>
        <strain evidence="6 7">Rs-N31</strain>
    </source>
</reference>
<dbReference type="KEGG" id="dtr:RSDT_0453"/>
<feature type="binding site" evidence="4">
    <location>
        <position position="65"/>
    </location>
    <ligand>
        <name>substrate</name>
    </ligand>
</feature>
<evidence type="ECO:0000256" key="4">
    <source>
        <dbReference type="PIRSR" id="PIRSR006806-1"/>
    </source>
</evidence>
<dbReference type="PANTHER" id="PTHR23407">
    <property type="entry name" value="ATPASE INHIBITOR/5-FORMYLTETRAHYDROFOLATE CYCLO-LIGASE"/>
    <property type="match status" value="1"/>
</dbReference>
<protein>
    <recommendedName>
        <fullName evidence="5">5-formyltetrahydrofolate cyclo-ligase</fullName>
        <ecNumber evidence="5">6.3.3.2</ecNumber>
    </recommendedName>
</protein>
<dbReference type="Gene3D" id="3.40.50.10420">
    <property type="entry name" value="NagB/RpiA/CoA transferase-like"/>
    <property type="match status" value="1"/>
</dbReference>
<feature type="binding site" evidence="4">
    <location>
        <begin position="19"/>
        <end position="23"/>
    </location>
    <ligand>
        <name>ATP</name>
        <dbReference type="ChEBI" id="CHEBI:30616"/>
    </ligand>
</feature>
<keyword evidence="3 4" id="KW-0067">ATP-binding</keyword>
<dbReference type="NCBIfam" id="TIGR02727">
    <property type="entry name" value="MTHFS_bact"/>
    <property type="match status" value="1"/>
</dbReference>
<keyword evidence="7" id="KW-1185">Reference proteome</keyword>
<dbReference type="InterPro" id="IPR002698">
    <property type="entry name" value="FTHF_cligase"/>
</dbReference>
<dbReference type="OrthoDB" id="9801938at2"/>
<dbReference type="GO" id="GO:0030272">
    <property type="term" value="F:5-formyltetrahydrofolate cyclo-ligase activity"/>
    <property type="evidence" value="ECO:0007669"/>
    <property type="project" value="UniProtKB-EC"/>
</dbReference>
<proteinExistence type="inferred from homology"/>
<sequence>MPAETTRSATSSTNFTAKKNTLRERIRILRNSQYPSSSLECSQRAQERLAATKYWQSSRSVALYVSCAGEMSSDMLLKTAWQSGRIVYLPRIRRTERGVMDFVPCSGPGQLRPGPFGLREPLDSLPGFNAADVGKTFAPDLLIAPGVAFDKRGSRLGCGGGFYDRFLHKNLVCPRMGLCFEFQLVESLPVEKWDQSVQYICTEERFFDVIP</sequence>